<evidence type="ECO:0000313" key="2">
    <source>
        <dbReference type="Proteomes" id="UP000053244"/>
    </source>
</evidence>
<reference evidence="1 2" key="1">
    <citation type="submission" date="2015-10" db="EMBL/GenBank/DDBJ databases">
        <authorList>
            <person name="Gilbert D.G."/>
        </authorList>
    </citation>
    <scope>NUCLEOTIDE SEQUENCE [LARGE SCALE GENOMIC DNA]</scope>
    <source>
        <strain evidence="1 2">NRRL B-16712</strain>
    </source>
</reference>
<dbReference type="OrthoDB" id="7171245at2"/>
<dbReference type="Proteomes" id="UP000053244">
    <property type="component" value="Unassembled WGS sequence"/>
</dbReference>
<accession>A0A101JT60</accession>
<evidence type="ECO:0008006" key="3">
    <source>
        <dbReference type="Google" id="ProtNLM"/>
    </source>
</evidence>
<dbReference type="EMBL" id="LLZH01000189">
    <property type="protein sequence ID" value="KUL31986.1"/>
    <property type="molecule type" value="Genomic_DNA"/>
</dbReference>
<sequence length="318" mass="35511">MWPFGRKKPQTLVIDPAYGEPQARALIDALEARDWRTARDVFGAAGDPDDHAFLMEAAAGVDGVQDWIPEWVAAEPDSTLPVLVRGCHAVGWAWEARGAKTSQHTSREQFQEFARRLRLAENLLDEVTARDPGQVTAWTWLVTSARGRQVNPGEADARFHEVVTRHPHHVLAHEQRLQHLCAKWSGSHEKMFAFAREATASAPDGSLLPELIAVAHLEKWLSLPSGEDETYIQAPGVRDELVAAAQRSFLHPAYQRRVGWAPRVATFALTAELAGAFEIAGRAHDLLGDQVSKWPWMYCGEPVATFQRGRDYVHENRP</sequence>
<proteinExistence type="predicted"/>
<comment type="caution">
    <text evidence="1">The sequence shown here is derived from an EMBL/GenBank/DDBJ whole genome shotgun (WGS) entry which is preliminary data.</text>
</comment>
<organism evidence="1 2">
    <name type="scientific">Actinoplanes awajinensis subsp. mycoplanecinus</name>
    <dbReference type="NCBI Taxonomy" id="135947"/>
    <lineage>
        <taxon>Bacteria</taxon>
        <taxon>Bacillati</taxon>
        <taxon>Actinomycetota</taxon>
        <taxon>Actinomycetes</taxon>
        <taxon>Micromonosporales</taxon>
        <taxon>Micromonosporaceae</taxon>
        <taxon>Actinoplanes</taxon>
    </lineage>
</organism>
<dbReference type="RefSeq" id="WP_067693733.1">
    <property type="nucleotide sequence ID" value="NZ_LLZH01000189.1"/>
</dbReference>
<gene>
    <name evidence="1" type="ORF">ADL15_21010</name>
</gene>
<evidence type="ECO:0000313" key="1">
    <source>
        <dbReference type="EMBL" id="KUL31986.1"/>
    </source>
</evidence>
<name>A0A101JT60_9ACTN</name>
<dbReference type="AlphaFoldDB" id="A0A101JT60"/>
<keyword evidence="2" id="KW-1185">Reference proteome</keyword>
<protein>
    <recommendedName>
        <fullName evidence="3">DUF4034 domain-containing protein</fullName>
    </recommendedName>
</protein>